<gene>
    <name evidence="2" type="primary">podJ_1</name>
    <name evidence="2" type="ORF">Q31a_08250</name>
</gene>
<organism evidence="2 3">
    <name type="scientific">Aureliella helgolandensis</name>
    <dbReference type="NCBI Taxonomy" id="2527968"/>
    <lineage>
        <taxon>Bacteria</taxon>
        <taxon>Pseudomonadati</taxon>
        <taxon>Planctomycetota</taxon>
        <taxon>Planctomycetia</taxon>
        <taxon>Pirellulales</taxon>
        <taxon>Pirellulaceae</taxon>
        <taxon>Aureliella</taxon>
    </lineage>
</organism>
<dbReference type="KEGG" id="ahel:Q31a_08250"/>
<reference evidence="2 3" key="1">
    <citation type="submission" date="2019-02" db="EMBL/GenBank/DDBJ databases">
        <title>Deep-cultivation of Planctomycetes and their phenomic and genomic characterization uncovers novel biology.</title>
        <authorList>
            <person name="Wiegand S."/>
            <person name="Jogler M."/>
            <person name="Boedeker C."/>
            <person name="Pinto D."/>
            <person name="Vollmers J."/>
            <person name="Rivas-Marin E."/>
            <person name="Kohn T."/>
            <person name="Peeters S.H."/>
            <person name="Heuer A."/>
            <person name="Rast P."/>
            <person name="Oberbeckmann S."/>
            <person name="Bunk B."/>
            <person name="Jeske O."/>
            <person name="Meyerdierks A."/>
            <person name="Storesund J.E."/>
            <person name="Kallscheuer N."/>
            <person name="Luecker S."/>
            <person name="Lage O.M."/>
            <person name="Pohl T."/>
            <person name="Merkel B.J."/>
            <person name="Hornburger P."/>
            <person name="Mueller R.-W."/>
            <person name="Bruemmer F."/>
            <person name="Labrenz M."/>
            <person name="Spormann A.M."/>
            <person name="Op den Camp H."/>
            <person name="Overmann J."/>
            <person name="Amann R."/>
            <person name="Jetten M.S.M."/>
            <person name="Mascher T."/>
            <person name="Medema M.H."/>
            <person name="Devos D.P."/>
            <person name="Kaster A.-K."/>
            <person name="Ovreas L."/>
            <person name="Rohde M."/>
            <person name="Galperin M.Y."/>
            <person name="Jogler C."/>
        </authorList>
    </citation>
    <scope>NUCLEOTIDE SEQUENCE [LARGE SCALE GENOMIC DNA]</scope>
    <source>
        <strain evidence="2 3">Q31a</strain>
    </source>
</reference>
<dbReference type="InterPro" id="IPR006597">
    <property type="entry name" value="Sel1-like"/>
</dbReference>
<dbReference type="RefSeq" id="WP_145074216.1">
    <property type="nucleotide sequence ID" value="NZ_CP036298.1"/>
</dbReference>
<dbReference type="SMART" id="SM00671">
    <property type="entry name" value="SEL1"/>
    <property type="match status" value="3"/>
</dbReference>
<sequence length="278" mass="29347">MNNLFIGITCILVSAVAGCTQTSEQDLAVNESRSRERSGRAEEADTPDANSPAHDATAPAASTASSVSATGTSPDDSYQNIASEESTPTIDAQKNSEAGIAAYQANNLPLAFQEFQIAALKGHADSQFNLGLMYEQGIGVGRDETQAVLWYDKAATQGSSAAQFNLGVLHENGRGTKVDFAEANKWYRRASVQGDPLAIGNLGMLYIRGDGVPVNKIAGLALLFMSATIDPSSDNHARRNITGTRGLSAEMITAAQKLSGELSTAENMLASLDQFLKQ</sequence>
<dbReference type="PANTHER" id="PTHR45011">
    <property type="entry name" value="DAP3-BINDING CELL DEATH ENHANCER 1"/>
    <property type="match status" value="1"/>
</dbReference>
<dbReference type="AlphaFoldDB" id="A0A518G1R7"/>
<dbReference type="Pfam" id="PF08238">
    <property type="entry name" value="Sel1"/>
    <property type="match status" value="3"/>
</dbReference>
<evidence type="ECO:0000256" key="1">
    <source>
        <dbReference type="SAM" id="MobiDB-lite"/>
    </source>
</evidence>
<dbReference type="Proteomes" id="UP000318017">
    <property type="component" value="Chromosome"/>
</dbReference>
<keyword evidence="3" id="KW-1185">Reference proteome</keyword>
<evidence type="ECO:0000313" key="2">
    <source>
        <dbReference type="EMBL" id="QDV22539.1"/>
    </source>
</evidence>
<protein>
    <submittedName>
        <fullName evidence="2">Localization factor PodJL</fullName>
    </submittedName>
</protein>
<dbReference type="PANTHER" id="PTHR45011:SF1">
    <property type="entry name" value="DAP3-BINDING CELL DEATH ENHANCER 1"/>
    <property type="match status" value="1"/>
</dbReference>
<feature type="compositionally biased region" description="Low complexity" evidence="1">
    <location>
        <begin position="49"/>
        <end position="74"/>
    </location>
</feature>
<accession>A0A518G1R7</accession>
<name>A0A518G1R7_9BACT</name>
<feature type="region of interest" description="Disordered" evidence="1">
    <location>
        <begin position="25"/>
        <end position="81"/>
    </location>
</feature>
<dbReference type="EMBL" id="CP036298">
    <property type="protein sequence ID" value="QDV22539.1"/>
    <property type="molecule type" value="Genomic_DNA"/>
</dbReference>
<dbReference type="InterPro" id="IPR011990">
    <property type="entry name" value="TPR-like_helical_dom_sf"/>
</dbReference>
<evidence type="ECO:0000313" key="3">
    <source>
        <dbReference type="Proteomes" id="UP000318017"/>
    </source>
</evidence>
<dbReference type="Gene3D" id="1.25.40.10">
    <property type="entry name" value="Tetratricopeptide repeat domain"/>
    <property type="match status" value="1"/>
</dbReference>
<dbReference type="SUPFAM" id="SSF81901">
    <property type="entry name" value="HCP-like"/>
    <property type="match status" value="1"/>
</dbReference>
<dbReference type="InterPro" id="IPR052748">
    <property type="entry name" value="ISR_Activator"/>
</dbReference>
<proteinExistence type="predicted"/>
<dbReference type="OrthoDB" id="288878at2"/>
<feature type="compositionally biased region" description="Basic and acidic residues" evidence="1">
    <location>
        <begin position="32"/>
        <end position="43"/>
    </location>
</feature>